<proteinExistence type="predicted"/>
<evidence type="ECO:0000313" key="2">
    <source>
        <dbReference type="Proteomes" id="UP000619355"/>
    </source>
</evidence>
<gene>
    <name evidence="1" type="ORF">GCM10018980_10400</name>
</gene>
<reference evidence="2" key="1">
    <citation type="journal article" date="2019" name="Int. J. Syst. Evol. Microbiol.">
        <title>The Global Catalogue of Microorganisms (GCM) 10K type strain sequencing project: providing services to taxonomists for standard genome sequencing and annotation.</title>
        <authorList>
            <consortium name="The Broad Institute Genomics Platform"/>
            <consortium name="The Broad Institute Genome Sequencing Center for Infectious Disease"/>
            <person name="Wu L."/>
            <person name="Ma J."/>
        </authorList>
    </citation>
    <scope>NUCLEOTIDE SEQUENCE [LARGE SCALE GENOMIC DNA]</scope>
    <source>
        <strain evidence="2">JCM 4253</strain>
    </source>
</reference>
<comment type="caution">
    <text evidence="1">The sequence shown here is derived from an EMBL/GenBank/DDBJ whole genome shotgun (WGS) entry which is preliminary data.</text>
</comment>
<sequence length="44" mass="5018">MYWLSRKIEPNMPTNISRLAALMPEKARERNSRIGSMGAAAREL</sequence>
<keyword evidence="2" id="KW-1185">Reference proteome</keyword>
<name>A0A919EUA3_9ACTN</name>
<dbReference type="Proteomes" id="UP000619355">
    <property type="component" value="Unassembled WGS sequence"/>
</dbReference>
<protein>
    <submittedName>
        <fullName evidence="1">Uncharacterized protein</fullName>
    </submittedName>
</protein>
<evidence type="ECO:0000313" key="1">
    <source>
        <dbReference type="EMBL" id="GHG38039.1"/>
    </source>
</evidence>
<dbReference type="EMBL" id="BNBF01000002">
    <property type="protein sequence ID" value="GHG38039.1"/>
    <property type="molecule type" value="Genomic_DNA"/>
</dbReference>
<dbReference type="AlphaFoldDB" id="A0A919EUA3"/>
<organism evidence="1 2">
    <name type="scientific">Streptomyces capoamus</name>
    <dbReference type="NCBI Taxonomy" id="68183"/>
    <lineage>
        <taxon>Bacteria</taxon>
        <taxon>Bacillati</taxon>
        <taxon>Actinomycetota</taxon>
        <taxon>Actinomycetes</taxon>
        <taxon>Kitasatosporales</taxon>
        <taxon>Streptomycetaceae</taxon>
        <taxon>Streptomyces</taxon>
    </lineage>
</organism>
<accession>A0A919EUA3</accession>